<dbReference type="Proteomes" id="UP000002051">
    <property type="component" value="Chromosome 3"/>
</dbReference>
<keyword evidence="5" id="KW-1185">Reference proteome</keyword>
<reference evidence="3" key="5">
    <citation type="journal article" date="2018" name="Nat. Plants">
        <title>Whole-genome landscape of Medicago truncatula symbiotic genes.</title>
        <authorList>
            <person name="Pecrix Y."/>
            <person name="Gamas P."/>
            <person name="Carrere S."/>
        </authorList>
    </citation>
    <scope>NUCLEOTIDE SEQUENCE</scope>
    <source>
        <tissue evidence="3">Leaves</tissue>
    </source>
</reference>
<organism evidence="2 5">
    <name type="scientific">Medicago truncatula</name>
    <name type="common">Barrel medic</name>
    <name type="synonym">Medicago tribuloides</name>
    <dbReference type="NCBI Taxonomy" id="3880"/>
    <lineage>
        <taxon>Eukaryota</taxon>
        <taxon>Viridiplantae</taxon>
        <taxon>Streptophyta</taxon>
        <taxon>Embryophyta</taxon>
        <taxon>Tracheophyta</taxon>
        <taxon>Spermatophyta</taxon>
        <taxon>Magnoliopsida</taxon>
        <taxon>eudicotyledons</taxon>
        <taxon>Gunneridae</taxon>
        <taxon>Pentapetalae</taxon>
        <taxon>rosids</taxon>
        <taxon>fabids</taxon>
        <taxon>Fabales</taxon>
        <taxon>Fabaceae</taxon>
        <taxon>Papilionoideae</taxon>
        <taxon>50 kb inversion clade</taxon>
        <taxon>NPAAA clade</taxon>
        <taxon>Hologalegina</taxon>
        <taxon>IRL clade</taxon>
        <taxon>Trifolieae</taxon>
        <taxon>Medicago</taxon>
    </lineage>
</organism>
<evidence type="ECO:0000313" key="4">
    <source>
        <dbReference type="EnsemblPlants" id="KEH34624"/>
    </source>
</evidence>
<dbReference type="AlphaFoldDB" id="A0A072UXS4"/>
<reference evidence="2 5" key="2">
    <citation type="journal article" date="2014" name="BMC Genomics">
        <title>An improved genome release (version Mt4.0) for the model legume Medicago truncatula.</title>
        <authorList>
            <person name="Tang H."/>
            <person name="Krishnakumar V."/>
            <person name="Bidwell S."/>
            <person name="Rosen B."/>
            <person name="Chan A."/>
            <person name="Zhou S."/>
            <person name="Gentzbittel L."/>
            <person name="Childs K.L."/>
            <person name="Yandell M."/>
            <person name="Gundlach H."/>
            <person name="Mayer K.F."/>
            <person name="Schwartz D.C."/>
            <person name="Town C.D."/>
        </authorList>
    </citation>
    <scope>GENOME REANNOTATION</scope>
    <source>
        <strain evidence="2">A17</strain>
        <strain evidence="4 5">cv. Jemalong A17</strain>
    </source>
</reference>
<dbReference type="Proteomes" id="UP000265566">
    <property type="component" value="Chromosome 3"/>
</dbReference>
<sequence length="64" mass="7764">MTMTMSSWQGKPNLFRVWIDVTLEDLKDQLDQINKRLNHRDTRRMEDVGYQRPSIDPVRRLQFS</sequence>
<reference evidence="6" key="4">
    <citation type="journal article" date="2018" name="Nat. Plants">
        <title>Whole-genome landscape of Medicago truncatula symbiotic genes.</title>
        <authorList>
            <person name="Pecrix Y."/>
            <person name="Staton S.E."/>
            <person name="Sallet E."/>
            <person name="Lelandais-Briere C."/>
            <person name="Moreau S."/>
            <person name="Carrere S."/>
            <person name="Blein T."/>
            <person name="Jardinaud M.F."/>
            <person name="Latrasse D."/>
            <person name="Zouine M."/>
            <person name="Zahm M."/>
            <person name="Kreplak J."/>
            <person name="Mayjonade B."/>
            <person name="Satge C."/>
            <person name="Perez M."/>
            <person name="Cauet S."/>
            <person name="Marande W."/>
            <person name="Chantry-Darmon C."/>
            <person name="Lopez-Roques C."/>
            <person name="Bouchez O."/>
            <person name="Berard A."/>
            <person name="Debelle F."/>
            <person name="Munos S."/>
            <person name="Bendahmane A."/>
            <person name="Berges H."/>
            <person name="Niebel A."/>
            <person name="Buitink J."/>
            <person name="Frugier F."/>
            <person name="Benhamed M."/>
            <person name="Crespi M."/>
            <person name="Gouzy J."/>
            <person name="Gamas P."/>
        </authorList>
    </citation>
    <scope>NUCLEOTIDE SEQUENCE [LARGE SCALE GENOMIC DNA]</scope>
    <source>
        <strain evidence="6">cv. Jemalong A17</strain>
    </source>
</reference>
<feature type="region of interest" description="Disordered" evidence="1">
    <location>
        <begin position="44"/>
        <end position="64"/>
    </location>
</feature>
<reference evidence="4" key="3">
    <citation type="submission" date="2015-04" db="UniProtKB">
        <authorList>
            <consortium name="EnsemblPlants"/>
        </authorList>
    </citation>
    <scope>IDENTIFICATION</scope>
    <source>
        <strain evidence="4">cv. Jemalong A17</strain>
    </source>
</reference>
<dbReference type="EMBL" id="PSQE01000003">
    <property type="protein sequence ID" value="RHN68172.1"/>
    <property type="molecule type" value="Genomic_DNA"/>
</dbReference>
<accession>A0A072UXS4</accession>
<evidence type="ECO:0000256" key="1">
    <source>
        <dbReference type="SAM" id="MobiDB-lite"/>
    </source>
</evidence>
<evidence type="ECO:0000313" key="2">
    <source>
        <dbReference type="EMBL" id="KEH34624.1"/>
    </source>
</evidence>
<reference evidence="2 5" key="1">
    <citation type="journal article" date="2011" name="Nature">
        <title>The Medicago genome provides insight into the evolution of rhizobial symbioses.</title>
        <authorList>
            <person name="Young N.D."/>
            <person name="Debelle F."/>
            <person name="Oldroyd G.E."/>
            <person name="Geurts R."/>
            <person name="Cannon S.B."/>
            <person name="Udvardi M.K."/>
            <person name="Benedito V.A."/>
            <person name="Mayer K.F."/>
            <person name="Gouzy J."/>
            <person name="Schoof H."/>
            <person name="Van de Peer Y."/>
            <person name="Proost S."/>
            <person name="Cook D.R."/>
            <person name="Meyers B.C."/>
            <person name="Spannagl M."/>
            <person name="Cheung F."/>
            <person name="De Mita S."/>
            <person name="Krishnakumar V."/>
            <person name="Gundlach H."/>
            <person name="Zhou S."/>
            <person name="Mudge J."/>
            <person name="Bharti A.K."/>
            <person name="Murray J.D."/>
            <person name="Naoumkina M.A."/>
            <person name="Rosen B."/>
            <person name="Silverstein K.A."/>
            <person name="Tang H."/>
            <person name="Rombauts S."/>
            <person name="Zhao P.X."/>
            <person name="Zhou P."/>
            <person name="Barbe V."/>
            <person name="Bardou P."/>
            <person name="Bechner M."/>
            <person name="Bellec A."/>
            <person name="Berger A."/>
            <person name="Berges H."/>
            <person name="Bidwell S."/>
            <person name="Bisseling T."/>
            <person name="Choisne N."/>
            <person name="Couloux A."/>
            <person name="Denny R."/>
            <person name="Deshpande S."/>
            <person name="Dai X."/>
            <person name="Doyle J.J."/>
            <person name="Dudez A.M."/>
            <person name="Farmer A.D."/>
            <person name="Fouteau S."/>
            <person name="Franken C."/>
            <person name="Gibelin C."/>
            <person name="Gish J."/>
            <person name="Goldstein S."/>
            <person name="Gonzalez A.J."/>
            <person name="Green P.J."/>
            <person name="Hallab A."/>
            <person name="Hartog M."/>
            <person name="Hua A."/>
            <person name="Humphray S.J."/>
            <person name="Jeong D.H."/>
            <person name="Jing Y."/>
            <person name="Jocker A."/>
            <person name="Kenton S.M."/>
            <person name="Kim D.J."/>
            <person name="Klee K."/>
            <person name="Lai H."/>
            <person name="Lang C."/>
            <person name="Lin S."/>
            <person name="Macmil S.L."/>
            <person name="Magdelenat G."/>
            <person name="Matthews L."/>
            <person name="McCorrison J."/>
            <person name="Monaghan E.L."/>
            <person name="Mun J.H."/>
            <person name="Najar F.Z."/>
            <person name="Nicholson C."/>
            <person name="Noirot C."/>
            <person name="O'Bleness M."/>
            <person name="Paule C.R."/>
            <person name="Poulain J."/>
            <person name="Prion F."/>
            <person name="Qin B."/>
            <person name="Qu C."/>
            <person name="Retzel E.F."/>
            <person name="Riddle C."/>
            <person name="Sallet E."/>
            <person name="Samain S."/>
            <person name="Samson N."/>
            <person name="Sanders I."/>
            <person name="Saurat O."/>
            <person name="Scarpelli C."/>
            <person name="Schiex T."/>
            <person name="Segurens B."/>
            <person name="Severin A.J."/>
            <person name="Sherrier D.J."/>
            <person name="Shi R."/>
            <person name="Sims S."/>
            <person name="Singer S.R."/>
            <person name="Sinharoy S."/>
            <person name="Sterck L."/>
            <person name="Viollet A."/>
            <person name="Wang B.B."/>
            <person name="Wang K."/>
            <person name="Wang M."/>
            <person name="Wang X."/>
            <person name="Warfsmann J."/>
            <person name="Weissenbach J."/>
            <person name="White D.D."/>
            <person name="White J.D."/>
            <person name="Wiley G.B."/>
            <person name="Wincker P."/>
            <person name="Xing Y."/>
            <person name="Yang L."/>
            <person name="Yao Z."/>
            <person name="Ying F."/>
            <person name="Zhai J."/>
            <person name="Zhou L."/>
            <person name="Zuber A."/>
            <person name="Denarie J."/>
            <person name="Dixon R.A."/>
            <person name="May G.D."/>
            <person name="Schwartz D.C."/>
            <person name="Rogers J."/>
            <person name="Quetier F."/>
            <person name="Town C.D."/>
            <person name="Roe B.A."/>
        </authorList>
    </citation>
    <scope>NUCLEOTIDE SEQUENCE [LARGE SCALE GENOMIC DNA]</scope>
    <source>
        <strain evidence="2">A17</strain>
        <strain evidence="4 5">cv. Jemalong A17</strain>
    </source>
</reference>
<evidence type="ECO:0000313" key="6">
    <source>
        <dbReference type="Proteomes" id="UP000265566"/>
    </source>
</evidence>
<gene>
    <name evidence="2" type="ordered locus">MTR_3g065970</name>
    <name evidence="3" type="ORF">MtrunA17_Chr3g0110961</name>
</gene>
<name>A0A072UXS4_MEDTR</name>
<dbReference type="EnsemblPlants" id="KEH34624">
    <property type="protein sequence ID" value="KEH34624"/>
    <property type="gene ID" value="MTR_3g065970"/>
</dbReference>
<evidence type="ECO:0000313" key="3">
    <source>
        <dbReference type="EMBL" id="RHN68172.1"/>
    </source>
</evidence>
<dbReference type="EMBL" id="CM001219">
    <property type="protein sequence ID" value="KEH34624.1"/>
    <property type="molecule type" value="Genomic_DNA"/>
</dbReference>
<proteinExistence type="predicted"/>
<protein>
    <submittedName>
        <fullName evidence="2 4">Uncharacterized protein</fullName>
    </submittedName>
</protein>
<evidence type="ECO:0000313" key="5">
    <source>
        <dbReference type="Proteomes" id="UP000002051"/>
    </source>
</evidence>
<dbReference type="HOGENOM" id="CLU_2870991_0_0_1"/>
<dbReference type="Gramene" id="rna16485">
    <property type="protein sequence ID" value="RHN68172.1"/>
    <property type="gene ID" value="gene16485"/>
</dbReference>